<dbReference type="AlphaFoldDB" id="A0A509E6W6"/>
<proteinExistence type="predicted"/>
<evidence type="ECO:0000313" key="1">
    <source>
        <dbReference type="EMBL" id="VUD70036.1"/>
    </source>
</evidence>
<protein>
    <submittedName>
        <fullName evidence="1">Uncharacterized protein</fullName>
    </submittedName>
</protein>
<organism evidence="1 2">
    <name type="scientific">Methylobacterium symbioticum</name>
    <dbReference type="NCBI Taxonomy" id="2584084"/>
    <lineage>
        <taxon>Bacteria</taxon>
        <taxon>Pseudomonadati</taxon>
        <taxon>Pseudomonadota</taxon>
        <taxon>Alphaproteobacteria</taxon>
        <taxon>Hyphomicrobiales</taxon>
        <taxon>Methylobacteriaceae</taxon>
        <taxon>Methylobacterium</taxon>
    </lineage>
</organism>
<gene>
    <name evidence="1" type="ORF">MET9862_00597</name>
</gene>
<accession>A0A509E6W6</accession>
<dbReference type="EMBL" id="CABFPH010000004">
    <property type="protein sequence ID" value="VUD70036.1"/>
    <property type="molecule type" value="Genomic_DNA"/>
</dbReference>
<evidence type="ECO:0000313" key="2">
    <source>
        <dbReference type="Proteomes" id="UP000410984"/>
    </source>
</evidence>
<sequence length="107" mass="12070">MPVLLCRITPPVLFLERPKYSLSFHMSSPKPTSTARSIGVTFDESMINLLDALREEAGPEEDGSTMSRSELIRRLVFMGIDLLQRNHPVLAQYRDPEKVAAEKAAKR</sequence>
<reference evidence="1 2" key="1">
    <citation type="submission" date="2019-06" db="EMBL/GenBank/DDBJ databases">
        <authorList>
            <person name="Rodrigo-Torres L."/>
            <person name="Arahal R. D."/>
            <person name="Lucena T."/>
        </authorList>
    </citation>
    <scope>NUCLEOTIDE SEQUENCE [LARGE SCALE GENOMIC DNA]</scope>
    <source>
        <strain evidence="1 2">SB0023/3</strain>
    </source>
</reference>
<name>A0A509E6W6_9HYPH</name>
<keyword evidence="2" id="KW-1185">Reference proteome</keyword>
<dbReference type="Proteomes" id="UP000410984">
    <property type="component" value="Unassembled WGS sequence"/>
</dbReference>